<dbReference type="EMBL" id="JAULSU010000006">
    <property type="protein sequence ID" value="KAK0613539.1"/>
    <property type="molecule type" value="Genomic_DNA"/>
</dbReference>
<dbReference type="Pfam" id="PF01544">
    <property type="entry name" value="CorA"/>
    <property type="match status" value="1"/>
</dbReference>
<keyword evidence="2 6" id="KW-0812">Transmembrane</keyword>
<evidence type="ECO:0008006" key="9">
    <source>
        <dbReference type="Google" id="ProtNLM"/>
    </source>
</evidence>
<feature type="region of interest" description="Disordered" evidence="5">
    <location>
        <begin position="525"/>
        <end position="573"/>
    </location>
</feature>
<sequence length="1270" mass="145548">MRRDSVATHKSPTASARPSGEYSRLTPSFPTAWGGRATLDDDGNSTCLSALPHNPDPDRDSMFQHFLGCLEFHKRSWFLDYQENPFWQAQVRELVELERSKRKATKQGFDEQRVEKEAEDRVRKTIQALAISIEAQYKRTAVLRHALSKRSFTSQPEPAVQSQSGGNPPQQPQEAPRDQFQARSDPAGQPSSNTGIRLADVPELRSLVWYINKSRDEWRESTKYYKDGIEKVRDWRKSQKPPLPVDRDQKSFDGTTGPLVVEEPGRKKVREIVGELRGEESITKEKISDYSLERDVNAYLIQYTRKPKAAAIDDASATGHDSSDTKMLHLPARPHEEKLEDVRFKGKFPDQRVSVDLLLRSAHTETSEYNSDIPQKGPVSNGTHGNILSKDDCDKKDPTRMRYLHIPANNMEWVESAIAGYYGDTHNYKQPALRSGRREFPATTRTQMLLRPQYWRGQLHGARSGAVHARYMRPLCERVSSSVHVIEENPNNIVLFASDPPSPLMPYMHWETDRMRNTVAKMIDDQTQKQLQKQEDREWRAKDARQKQREGVGSAGKQLKHADPDVDGQPTVRPAKLKLERTLTLRGLVTKVATLKPGTIVVEQDGHLKVRSGHPLGQYLLDAARLYEAMSTFRDQRMIEKYLYHNPPLHPRRTLDQSHYWTLKTTKARDRDQVVYRGTNINLEVSHKLCEVLKDAEERRNWMSAIIKMWRGLPSKGPTQGEDEKKLDDGANVCYQWDKHWSKTDRHGCEHCASEIKKISKLIMVDQLWMWVLDEQTIITSFPRRYGYNKFDLHGIHKSIRNRLSNARKNQIRSIFDVALIILDECTNTFFDRTKTHDSQPQVMDIFSEAIGDVHVWHWTQKASKVYRSKPEHNETQDLHVPLLDIHPEGKLQREVKDILDELDIMINITRRQRELIKRFCRHVENILDPEGRWRHGSEDQSHGVAEDDEFKEKETANASTTTPRMGDSANQGSRAKGATQSLSGKGVANDEEKAKQEEEKRDKSRRKKHLEWFRMQSQDLLCEVGDRIEELEGLRESAKSTAQSVNDLLSLKQQQASVVQAWESVNQAEEAVRQGRAIMMFTIITIIFLPLSFMSSIFGMNNIDLEGPGNTWTLRGQLEIMFPIAIGITVASLFFAFFAYLRAFIWSGYTYLITLLVVKSGLYYLWLEYGGKNLRSATLMRSTAEKVHQLKEDVRKARRQNRSRKANEAKASGDSGGSLGGEDGVGEVQTEPSDNGLDLSFKGLKEKFRVKLRIQDVSEHLNENGKESV</sequence>
<feature type="compositionally biased region" description="Gly residues" evidence="5">
    <location>
        <begin position="1215"/>
        <end position="1224"/>
    </location>
</feature>
<comment type="caution">
    <text evidence="7">The sequence shown here is derived from an EMBL/GenBank/DDBJ whole genome shotgun (WGS) entry which is preliminary data.</text>
</comment>
<feature type="region of interest" description="Disordered" evidence="5">
    <location>
        <begin position="151"/>
        <end position="197"/>
    </location>
</feature>
<keyword evidence="8" id="KW-1185">Reference proteome</keyword>
<feature type="compositionally biased region" description="Basic and acidic residues" evidence="5">
    <location>
        <begin position="989"/>
        <end position="1003"/>
    </location>
</feature>
<evidence type="ECO:0000256" key="1">
    <source>
        <dbReference type="ARBA" id="ARBA00004141"/>
    </source>
</evidence>
<organism evidence="7 8">
    <name type="scientific">Immersiella caudata</name>
    <dbReference type="NCBI Taxonomy" id="314043"/>
    <lineage>
        <taxon>Eukaryota</taxon>
        <taxon>Fungi</taxon>
        <taxon>Dikarya</taxon>
        <taxon>Ascomycota</taxon>
        <taxon>Pezizomycotina</taxon>
        <taxon>Sordariomycetes</taxon>
        <taxon>Sordariomycetidae</taxon>
        <taxon>Sordariales</taxon>
        <taxon>Lasiosphaeriaceae</taxon>
        <taxon>Immersiella</taxon>
    </lineage>
</organism>
<feature type="region of interest" description="Disordered" evidence="5">
    <location>
        <begin position="1192"/>
        <end position="1240"/>
    </location>
</feature>
<dbReference type="GO" id="GO:0016020">
    <property type="term" value="C:membrane"/>
    <property type="evidence" value="ECO:0007669"/>
    <property type="project" value="UniProtKB-SubCell"/>
</dbReference>
<evidence type="ECO:0000256" key="2">
    <source>
        <dbReference type="ARBA" id="ARBA00022692"/>
    </source>
</evidence>
<protein>
    <recommendedName>
        <fullName evidence="9">Ankyrin repeat protein</fullName>
    </recommendedName>
</protein>
<feature type="compositionally biased region" description="Polar residues" evidence="5">
    <location>
        <begin position="957"/>
        <end position="984"/>
    </location>
</feature>
<feature type="compositionally biased region" description="Basic and acidic residues" evidence="5">
    <location>
        <begin position="932"/>
        <end position="956"/>
    </location>
</feature>
<dbReference type="GO" id="GO:0046873">
    <property type="term" value="F:metal ion transmembrane transporter activity"/>
    <property type="evidence" value="ECO:0007669"/>
    <property type="project" value="InterPro"/>
</dbReference>
<evidence type="ECO:0000256" key="6">
    <source>
        <dbReference type="SAM" id="Phobius"/>
    </source>
</evidence>
<dbReference type="Gene3D" id="1.20.58.340">
    <property type="entry name" value="Magnesium transport protein CorA, transmembrane region"/>
    <property type="match status" value="1"/>
</dbReference>
<evidence type="ECO:0000256" key="4">
    <source>
        <dbReference type="ARBA" id="ARBA00023136"/>
    </source>
</evidence>
<feature type="transmembrane region" description="Helical" evidence="6">
    <location>
        <begin position="1121"/>
        <end position="1141"/>
    </location>
</feature>
<feature type="transmembrane region" description="Helical" evidence="6">
    <location>
        <begin position="1147"/>
        <end position="1167"/>
    </location>
</feature>
<name>A0AA39WDS1_9PEZI</name>
<dbReference type="InterPro" id="IPR045863">
    <property type="entry name" value="CorA_TM1_TM2"/>
</dbReference>
<reference evidence="7" key="1">
    <citation type="submission" date="2023-06" db="EMBL/GenBank/DDBJ databases">
        <title>Genome-scale phylogeny and comparative genomics of the fungal order Sordariales.</title>
        <authorList>
            <consortium name="Lawrence Berkeley National Laboratory"/>
            <person name="Hensen N."/>
            <person name="Bonometti L."/>
            <person name="Westerberg I."/>
            <person name="Brannstrom I.O."/>
            <person name="Guillou S."/>
            <person name="Cros-Aarteil S."/>
            <person name="Calhoun S."/>
            <person name="Haridas S."/>
            <person name="Kuo A."/>
            <person name="Mondo S."/>
            <person name="Pangilinan J."/>
            <person name="Riley R."/>
            <person name="Labutti K."/>
            <person name="Andreopoulos B."/>
            <person name="Lipzen A."/>
            <person name="Chen C."/>
            <person name="Yanf M."/>
            <person name="Daum C."/>
            <person name="Ng V."/>
            <person name="Clum A."/>
            <person name="Steindorff A."/>
            <person name="Ohm R."/>
            <person name="Martin F."/>
            <person name="Silar P."/>
            <person name="Natvig D."/>
            <person name="Lalanne C."/>
            <person name="Gautier V."/>
            <person name="Ament-Velasquez S.L."/>
            <person name="Kruys A."/>
            <person name="Hutchinson M.I."/>
            <person name="Powell A.J."/>
            <person name="Barry K."/>
            <person name="Miller A.N."/>
            <person name="Grigoriev I.V."/>
            <person name="Debuchy R."/>
            <person name="Gladieux P."/>
            <person name="Thoren M.H."/>
            <person name="Johannesson H."/>
        </authorList>
    </citation>
    <scope>NUCLEOTIDE SEQUENCE</scope>
    <source>
        <strain evidence="7">CBS 606.72</strain>
    </source>
</reference>
<dbReference type="SUPFAM" id="SSF144083">
    <property type="entry name" value="Magnesium transport protein CorA, transmembrane region"/>
    <property type="match status" value="1"/>
</dbReference>
<gene>
    <name evidence="7" type="ORF">B0T14DRAFT_499008</name>
</gene>
<dbReference type="InterPro" id="IPR050829">
    <property type="entry name" value="CorA_MIT"/>
</dbReference>
<evidence type="ECO:0000313" key="8">
    <source>
        <dbReference type="Proteomes" id="UP001175000"/>
    </source>
</evidence>
<comment type="subcellular location">
    <subcellularLocation>
        <location evidence="1">Membrane</location>
        <topology evidence="1">Multi-pass membrane protein</topology>
    </subcellularLocation>
</comment>
<feature type="region of interest" description="Disordered" evidence="5">
    <location>
        <begin position="365"/>
        <end position="394"/>
    </location>
</feature>
<feature type="compositionally biased region" description="Polar residues" evidence="5">
    <location>
        <begin position="367"/>
        <end position="386"/>
    </location>
</feature>
<keyword evidence="3 6" id="KW-1133">Transmembrane helix</keyword>
<accession>A0AA39WDS1</accession>
<feature type="region of interest" description="Disordered" evidence="5">
    <location>
        <begin position="932"/>
        <end position="1007"/>
    </location>
</feature>
<dbReference type="PANTHER" id="PTHR47685">
    <property type="entry name" value="MAGNESIUM TRANSPORT PROTEIN CORA"/>
    <property type="match status" value="1"/>
</dbReference>
<evidence type="ECO:0000256" key="5">
    <source>
        <dbReference type="SAM" id="MobiDB-lite"/>
    </source>
</evidence>
<keyword evidence="4 6" id="KW-0472">Membrane</keyword>
<dbReference type="Proteomes" id="UP001175000">
    <property type="component" value="Unassembled WGS sequence"/>
</dbReference>
<feature type="transmembrane region" description="Helical" evidence="6">
    <location>
        <begin position="1078"/>
        <end position="1100"/>
    </location>
</feature>
<proteinExistence type="predicted"/>
<evidence type="ECO:0000313" key="7">
    <source>
        <dbReference type="EMBL" id="KAK0613539.1"/>
    </source>
</evidence>
<dbReference type="AlphaFoldDB" id="A0AA39WDS1"/>
<dbReference type="PANTHER" id="PTHR47685:SF1">
    <property type="entry name" value="MAGNESIUM TRANSPORT PROTEIN CORA"/>
    <property type="match status" value="1"/>
</dbReference>
<evidence type="ECO:0000256" key="3">
    <source>
        <dbReference type="ARBA" id="ARBA00022989"/>
    </source>
</evidence>
<feature type="region of interest" description="Disordered" evidence="5">
    <location>
        <begin position="1"/>
        <end position="28"/>
    </location>
</feature>
<dbReference type="InterPro" id="IPR002523">
    <property type="entry name" value="MgTranspt_CorA/ZnTranspt_ZntB"/>
</dbReference>
<feature type="region of interest" description="Disordered" evidence="5">
    <location>
        <begin position="237"/>
        <end position="259"/>
    </location>
</feature>
<feature type="compositionally biased region" description="Basic and acidic residues" evidence="5">
    <location>
        <begin position="525"/>
        <end position="550"/>
    </location>
</feature>